<accession>A0A2T4C3M4</accession>
<dbReference type="EMBL" id="KZ679132">
    <property type="protein sequence ID" value="PTB76166.1"/>
    <property type="molecule type" value="Genomic_DNA"/>
</dbReference>
<feature type="transmembrane region" description="Helical" evidence="2">
    <location>
        <begin position="83"/>
        <end position="101"/>
    </location>
</feature>
<dbReference type="AlphaFoldDB" id="A0A2T4C3M4"/>
<evidence type="ECO:0000313" key="3">
    <source>
        <dbReference type="EMBL" id="PTB76166.1"/>
    </source>
</evidence>
<evidence type="ECO:0000256" key="2">
    <source>
        <dbReference type="SAM" id="Phobius"/>
    </source>
</evidence>
<name>A0A2T4C3M4_TRILO</name>
<sequence length="104" mass="11863">MQGRWRRKTQEQTKPKNKTRGSSEKQGIVGLFCGPRQQATANEMESDPCACARLHDGLLGFLGFCRFSGTVRVRHVTNQSHEWAFFGVLLLLLLLRASLTWRED</sequence>
<proteinExistence type="predicted"/>
<feature type="region of interest" description="Disordered" evidence="1">
    <location>
        <begin position="1"/>
        <end position="27"/>
    </location>
</feature>
<keyword evidence="2" id="KW-1133">Transmembrane helix</keyword>
<dbReference type="Proteomes" id="UP000240760">
    <property type="component" value="Unassembled WGS sequence"/>
</dbReference>
<organism evidence="3 4">
    <name type="scientific">Trichoderma longibrachiatum ATCC 18648</name>
    <dbReference type="NCBI Taxonomy" id="983965"/>
    <lineage>
        <taxon>Eukaryota</taxon>
        <taxon>Fungi</taxon>
        <taxon>Dikarya</taxon>
        <taxon>Ascomycota</taxon>
        <taxon>Pezizomycotina</taxon>
        <taxon>Sordariomycetes</taxon>
        <taxon>Hypocreomycetidae</taxon>
        <taxon>Hypocreales</taxon>
        <taxon>Hypocreaceae</taxon>
        <taxon>Trichoderma</taxon>
    </lineage>
</organism>
<reference evidence="3 4" key="1">
    <citation type="submission" date="2016-07" db="EMBL/GenBank/DDBJ databases">
        <title>Multiple horizontal gene transfer events from other fungi enriched the ability of initially mycotrophic Trichoderma (Ascomycota) to feed on dead plant biomass.</title>
        <authorList>
            <consortium name="DOE Joint Genome Institute"/>
            <person name="Aerts A."/>
            <person name="Atanasova L."/>
            <person name="Chenthamara K."/>
            <person name="Zhang J."/>
            <person name="Grujic M."/>
            <person name="Henrissat B."/>
            <person name="Kuo A."/>
            <person name="Salamov A."/>
            <person name="Lipzen A."/>
            <person name="Labutti K."/>
            <person name="Barry K."/>
            <person name="Miao Y."/>
            <person name="Rahimi M.J."/>
            <person name="Shen Q."/>
            <person name="Grigoriev I.V."/>
            <person name="Kubicek C.P."/>
            <person name="Druzhinina I.S."/>
        </authorList>
    </citation>
    <scope>NUCLEOTIDE SEQUENCE [LARGE SCALE GENOMIC DNA]</scope>
    <source>
        <strain evidence="3 4">ATCC 18648</strain>
    </source>
</reference>
<evidence type="ECO:0000313" key="4">
    <source>
        <dbReference type="Proteomes" id="UP000240760"/>
    </source>
</evidence>
<protein>
    <submittedName>
        <fullName evidence="3">Uncharacterized protein</fullName>
    </submittedName>
</protein>
<gene>
    <name evidence="3" type="ORF">M440DRAFT_1247252</name>
</gene>
<keyword evidence="4" id="KW-1185">Reference proteome</keyword>
<evidence type="ECO:0000256" key="1">
    <source>
        <dbReference type="SAM" id="MobiDB-lite"/>
    </source>
</evidence>
<keyword evidence="2" id="KW-0812">Transmembrane</keyword>
<keyword evidence="2" id="KW-0472">Membrane</keyword>